<organism evidence="2 3">
    <name type="scientific">Deinococcus cellulosilyticus (strain DSM 18568 / NBRC 106333 / KACC 11606 / 5516J-15)</name>
    <dbReference type="NCBI Taxonomy" id="1223518"/>
    <lineage>
        <taxon>Bacteria</taxon>
        <taxon>Thermotogati</taxon>
        <taxon>Deinococcota</taxon>
        <taxon>Deinococci</taxon>
        <taxon>Deinococcales</taxon>
        <taxon>Deinococcaceae</taxon>
        <taxon>Deinococcus</taxon>
    </lineage>
</organism>
<name>A0A511N9D5_DEIC1</name>
<evidence type="ECO:0000313" key="3">
    <source>
        <dbReference type="Proteomes" id="UP000321306"/>
    </source>
</evidence>
<accession>A0A511N9D5</accession>
<sequence>MGAGASASYNMPLWTQFLTKHAERFQVGAQVAQALKKPDYEGAADILEEAMSSEALKDTISIEYGDGKLQGVTLDPVSLLLNKIARNFILTTNYDHVLEKAAGRVGIHGRPTLHGFPQQTYADLIQKQKPLLYKIHGDCAEQSTRVLTTAEYHRAYGVGKEVDPHAPVPQILGPMVHSRSLLFVGCSLGPDRTVQAILQLTQNTIKMTHYALLSEIKDEAKRAEKVKALGQRGIRAIWYPEGQHQYIATILQALMEPTPVTPTFTRLEKNDLIYELAEHYPSALAARDLWKRAGGLVRQMPAQPENATQMWSALLHRIENSRERMILLLEKVQEDGSDTPVSMAYLQKLRS</sequence>
<dbReference type="Pfam" id="PF19955">
    <property type="entry name" value="EAD1"/>
    <property type="match status" value="1"/>
</dbReference>
<dbReference type="AlphaFoldDB" id="A0A511N9D5"/>
<proteinExistence type="predicted"/>
<protein>
    <recommendedName>
        <fullName evidence="1">Effector-associated domain-containing protein</fullName>
    </recommendedName>
</protein>
<keyword evidence="3" id="KW-1185">Reference proteome</keyword>
<gene>
    <name evidence="2" type="ORF">DC3_50870</name>
</gene>
<dbReference type="InterPro" id="IPR045430">
    <property type="entry name" value="EAD1"/>
</dbReference>
<feature type="domain" description="Effector-associated" evidence="1">
    <location>
        <begin position="267"/>
        <end position="341"/>
    </location>
</feature>
<evidence type="ECO:0000259" key="1">
    <source>
        <dbReference type="Pfam" id="PF19955"/>
    </source>
</evidence>
<dbReference type="Proteomes" id="UP000321306">
    <property type="component" value="Unassembled WGS sequence"/>
</dbReference>
<dbReference type="EMBL" id="BJXB01000035">
    <property type="protein sequence ID" value="GEM49452.1"/>
    <property type="molecule type" value="Genomic_DNA"/>
</dbReference>
<comment type="caution">
    <text evidence="2">The sequence shown here is derived from an EMBL/GenBank/DDBJ whole genome shotgun (WGS) entry which is preliminary data.</text>
</comment>
<reference evidence="2 3" key="1">
    <citation type="submission" date="2019-07" db="EMBL/GenBank/DDBJ databases">
        <title>Whole genome shotgun sequence of Deinococcus cellulosilyticus NBRC 106333.</title>
        <authorList>
            <person name="Hosoyama A."/>
            <person name="Uohara A."/>
            <person name="Ohji S."/>
            <person name="Ichikawa N."/>
        </authorList>
    </citation>
    <scope>NUCLEOTIDE SEQUENCE [LARGE SCALE GENOMIC DNA]</scope>
    <source>
        <strain evidence="2 3">NBRC 106333</strain>
    </source>
</reference>
<dbReference type="Pfam" id="PF13289">
    <property type="entry name" value="SIR2_2"/>
    <property type="match status" value="1"/>
</dbReference>
<evidence type="ECO:0000313" key="2">
    <source>
        <dbReference type="EMBL" id="GEM49452.1"/>
    </source>
</evidence>